<name>A0A2T9Y1I4_9FUNG</name>
<feature type="repeat" description="ANK" evidence="3">
    <location>
        <begin position="473"/>
        <end position="505"/>
    </location>
</feature>
<feature type="repeat" description="ANK" evidence="3">
    <location>
        <begin position="323"/>
        <end position="355"/>
    </location>
</feature>
<dbReference type="PROSITE" id="PS50088">
    <property type="entry name" value="ANK_REPEAT"/>
    <property type="match status" value="9"/>
</dbReference>
<keyword evidence="2 3" id="KW-0040">ANK repeat</keyword>
<protein>
    <submittedName>
        <fullName evidence="4">Uncharacterized protein</fullName>
    </submittedName>
</protein>
<feature type="repeat" description="ANK" evidence="3">
    <location>
        <begin position="443"/>
        <end position="475"/>
    </location>
</feature>
<dbReference type="EMBL" id="MBFT01000958">
    <property type="protein sequence ID" value="PVU86177.1"/>
    <property type="molecule type" value="Genomic_DNA"/>
</dbReference>
<sequence>MNKLTGYQTISKIFILSQNPEVRFVSREFYEISTLDPVRADFLLHKFGKVNAITIKNKNFIPYPNIFKKQEFVLNVLKKGATPDTESAHLLFQVSVEREWENIVEYLLNLFREATWKDFRLAIISGRPRLGYSQQHIFVSIDTPIEQTKFYVPVVNNTNYDYFNKFDRKVFSNPITYIDMGFKKSFGKAVSKGNANIVKLLLNAHKILPKLELNDPHTKIATHHKVIMDSLKLDKLCDMFEKCGFELLELFYKYEPELSYINGSIFSEFCKRGNMKFVKFMTENKMGLERNRHYSRVYDEILERDSGNIFNLPRHHETFFSIDNGIALKNAIENGQIDILKYIVEKGTDINAANQECLIIACEKGQIDILKYLIEKGADVHAASKGCLNSVIENGQIDILKYLIEKGADVHAVDDYYLGIACAKDHLSLVEYLFKNGANIRTDNDYALRWASSKGHINFVKYLIENGADVHAYDNNSLKKACENGHLNIFKYLIEKGADIHAENDYSFRIACAKDHLSLVECLVKNGANIRTDNDYALRWASSKGHINFVKYLIENGADVHAYDNNALKQCCWAGNLEVVKYLIEKGADIHAENDYSLRISCLKGHLSLIEYLVKNGANIRADSDYALRWASSKGYINFVKYLVENGADVHANNDEALRVAHENGNLDLVNYLKSIVTYKANNVKSKK</sequence>
<evidence type="ECO:0000256" key="1">
    <source>
        <dbReference type="ARBA" id="ARBA00022737"/>
    </source>
</evidence>
<feature type="repeat" description="ANK" evidence="3">
    <location>
        <begin position="388"/>
        <end position="415"/>
    </location>
</feature>
<dbReference type="Proteomes" id="UP000245699">
    <property type="component" value="Unassembled WGS sequence"/>
</dbReference>
<reference evidence="4 5" key="1">
    <citation type="journal article" date="2018" name="MBio">
        <title>Comparative Genomics Reveals the Core Gene Toolbox for the Fungus-Insect Symbiosis.</title>
        <authorList>
            <person name="Wang Y."/>
            <person name="Stata M."/>
            <person name="Wang W."/>
            <person name="Stajich J.E."/>
            <person name="White M.M."/>
            <person name="Moncalvo J.M."/>
        </authorList>
    </citation>
    <scope>NUCLEOTIDE SEQUENCE [LARGE SCALE GENOMIC DNA]</scope>
    <source>
        <strain evidence="4 5">AUS-77-4</strain>
    </source>
</reference>
<dbReference type="SUPFAM" id="SSF48403">
    <property type="entry name" value="Ankyrin repeat"/>
    <property type="match status" value="1"/>
</dbReference>
<evidence type="ECO:0000313" key="5">
    <source>
        <dbReference type="Proteomes" id="UP000245699"/>
    </source>
</evidence>
<dbReference type="STRING" id="61424.A0A2T9Y1I4"/>
<organism evidence="4 5">
    <name type="scientific">Furculomyces boomerangus</name>
    <dbReference type="NCBI Taxonomy" id="61424"/>
    <lineage>
        <taxon>Eukaryota</taxon>
        <taxon>Fungi</taxon>
        <taxon>Fungi incertae sedis</taxon>
        <taxon>Zoopagomycota</taxon>
        <taxon>Kickxellomycotina</taxon>
        <taxon>Harpellomycetes</taxon>
        <taxon>Harpellales</taxon>
        <taxon>Harpellaceae</taxon>
        <taxon>Furculomyces</taxon>
    </lineage>
</organism>
<dbReference type="SMART" id="SM00248">
    <property type="entry name" value="ANK"/>
    <property type="match status" value="13"/>
</dbReference>
<feature type="repeat" description="ANK" evidence="3">
    <location>
        <begin position="593"/>
        <end position="625"/>
    </location>
</feature>
<dbReference type="PANTHER" id="PTHR24198">
    <property type="entry name" value="ANKYRIN REPEAT AND PROTEIN KINASE DOMAIN-CONTAINING PROTEIN"/>
    <property type="match status" value="1"/>
</dbReference>
<dbReference type="AlphaFoldDB" id="A0A2T9Y1I4"/>
<dbReference type="OrthoDB" id="4772757at2759"/>
<dbReference type="InterPro" id="IPR036770">
    <property type="entry name" value="Ankyrin_rpt-contain_sf"/>
</dbReference>
<comment type="caution">
    <text evidence="4">The sequence shown here is derived from an EMBL/GenBank/DDBJ whole genome shotgun (WGS) entry which is preliminary data.</text>
</comment>
<keyword evidence="1" id="KW-0677">Repeat</keyword>
<evidence type="ECO:0000256" key="2">
    <source>
        <dbReference type="ARBA" id="ARBA00023043"/>
    </source>
</evidence>
<dbReference type="Pfam" id="PF12796">
    <property type="entry name" value="Ank_2"/>
    <property type="match status" value="4"/>
</dbReference>
<accession>A0A2T9Y1I4</accession>
<gene>
    <name evidence="4" type="ORF">BB559_006625</name>
</gene>
<dbReference type="PROSITE" id="PS50297">
    <property type="entry name" value="ANK_REP_REGION"/>
    <property type="match status" value="7"/>
</dbReference>
<keyword evidence="5" id="KW-1185">Reference proteome</keyword>
<dbReference type="Gene3D" id="1.25.40.20">
    <property type="entry name" value="Ankyrin repeat-containing domain"/>
    <property type="match status" value="2"/>
</dbReference>
<feature type="repeat" description="ANK" evidence="3">
    <location>
        <begin position="353"/>
        <end position="385"/>
    </location>
</feature>
<feature type="repeat" description="ANK" evidence="3">
    <location>
        <begin position="623"/>
        <end position="655"/>
    </location>
</feature>
<dbReference type="InterPro" id="IPR002110">
    <property type="entry name" value="Ankyrin_rpt"/>
</dbReference>
<dbReference type="PANTHER" id="PTHR24198:SF165">
    <property type="entry name" value="ANKYRIN REPEAT-CONTAINING PROTEIN-RELATED"/>
    <property type="match status" value="1"/>
</dbReference>
<feature type="repeat" description="ANK" evidence="3">
    <location>
        <begin position="533"/>
        <end position="565"/>
    </location>
</feature>
<proteinExistence type="predicted"/>
<evidence type="ECO:0000256" key="3">
    <source>
        <dbReference type="PROSITE-ProRule" id="PRU00023"/>
    </source>
</evidence>
<feature type="repeat" description="ANK" evidence="3">
    <location>
        <begin position="563"/>
        <end position="595"/>
    </location>
</feature>
<evidence type="ECO:0000313" key="4">
    <source>
        <dbReference type="EMBL" id="PVU86177.1"/>
    </source>
</evidence>